<feature type="domain" description="STAS" evidence="3">
    <location>
        <begin position="47"/>
        <end position="88"/>
    </location>
</feature>
<dbReference type="PANTHER" id="PTHR42987">
    <property type="entry name" value="PEPTIDASE S49"/>
    <property type="match status" value="1"/>
</dbReference>
<dbReference type="Pfam" id="PF25145">
    <property type="entry name" value="NfeD1b_N"/>
    <property type="match status" value="1"/>
</dbReference>
<dbReference type="GO" id="GO:0008236">
    <property type="term" value="F:serine-type peptidase activity"/>
    <property type="evidence" value="ECO:0007669"/>
    <property type="project" value="UniProtKB-KW"/>
</dbReference>
<name>A0A498L5R5_9EURY</name>
<dbReference type="CDD" id="cd07023">
    <property type="entry name" value="S49_Sppa_N_C"/>
    <property type="match status" value="1"/>
</dbReference>
<accession>A0A498L5R5</accession>
<evidence type="ECO:0000313" key="5">
    <source>
        <dbReference type="Proteomes" id="UP000289691"/>
    </source>
</evidence>
<dbReference type="GO" id="GO:0006508">
    <property type="term" value="P:proteolysis"/>
    <property type="evidence" value="ECO:0007669"/>
    <property type="project" value="UniProtKB-KW"/>
</dbReference>
<sequence length="312" mass="32332">MMSAENGAGGTATWLYVVVAVAAVLIGVLLAPQAMRLTQGAGQDTPDSVAVVPIEGPITSSTADQINANLREARRNDSIKAVVLDVNSPGGTVPASEALYLAVNRTTAAGIPVVASVNGQGASGAYWAMMPASRIYVTPGSIVGSVGVIGTKPAGGAAGSQIITGPDKGAGGTEAEFRDRVEMLRQQFVTTVTNERGDRLELSRQELSYAKVYAGSVAQRNGVADEIGGIDAAIQRAAENADLEDYAVTRMDPPEQPGLGIILGSQETGRTNDSGTRRVVVEQSPFDYDGVETPHYLALYGLPERGEVSDDG</sequence>
<keyword evidence="2" id="KW-0812">Transmembrane</keyword>
<dbReference type="Gene3D" id="3.90.226.10">
    <property type="entry name" value="2-enoyl-CoA Hydratase, Chain A, domain 1"/>
    <property type="match status" value="1"/>
</dbReference>
<comment type="caution">
    <text evidence="4">The sequence shown here is derived from an EMBL/GenBank/DDBJ whole genome shotgun (WGS) entry which is preliminary data.</text>
</comment>
<dbReference type="InterPro" id="IPR047272">
    <property type="entry name" value="S49_SppA_C"/>
</dbReference>
<evidence type="ECO:0000259" key="3">
    <source>
        <dbReference type="PROSITE" id="PS50801"/>
    </source>
</evidence>
<keyword evidence="2" id="KW-0472">Membrane</keyword>
<dbReference type="PROSITE" id="PS50801">
    <property type="entry name" value="STAS"/>
    <property type="match status" value="1"/>
</dbReference>
<feature type="transmembrane region" description="Helical" evidence="2">
    <location>
        <begin position="12"/>
        <end position="31"/>
    </location>
</feature>
<feature type="compositionally biased region" description="Polar residues" evidence="1">
    <location>
        <begin position="265"/>
        <end position="274"/>
    </location>
</feature>
<dbReference type="PANTHER" id="PTHR42987:SF4">
    <property type="entry name" value="PROTEASE SOHB-RELATED"/>
    <property type="match status" value="1"/>
</dbReference>
<reference evidence="4 5" key="1">
    <citation type="submission" date="2019-01" db="EMBL/GenBank/DDBJ databases">
        <title>Halorientalis sp. F13-25 a new haloarchaeum isolated from hypersaline water.</title>
        <authorList>
            <person name="Ana D.-V."/>
            <person name="Cristina S.-P."/>
            <person name="Antonio V."/>
        </authorList>
    </citation>
    <scope>NUCLEOTIDE SEQUENCE [LARGE SCALE GENOMIC DNA]</scope>
    <source>
        <strain evidence="4 5">F13-25</strain>
    </source>
</reference>
<dbReference type="OrthoDB" id="27099at2157"/>
<dbReference type="InterPro" id="IPR029045">
    <property type="entry name" value="ClpP/crotonase-like_dom_sf"/>
</dbReference>
<dbReference type="Proteomes" id="UP000289691">
    <property type="component" value="Unassembled WGS sequence"/>
</dbReference>
<dbReference type="SUPFAM" id="SSF52096">
    <property type="entry name" value="ClpP/crotonase"/>
    <property type="match status" value="1"/>
</dbReference>
<dbReference type="InterPro" id="IPR002645">
    <property type="entry name" value="STAS_dom"/>
</dbReference>
<dbReference type="InterPro" id="IPR056738">
    <property type="entry name" value="NfeD1b_N"/>
</dbReference>
<evidence type="ECO:0000256" key="1">
    <source>
        <dbReference type="SAM" id="MobiDB-lite"/>
    </source>
</evidence>
<evidence type="ECO:0000313" key="4">
    <source>
        <dbReference type="EMBL" id="RXK52034.1"/>
    </source>
</evidence>
<dbReference type="EMBL" id="RDFA01000001">
    <property type="protein sequence ID" value="RXK52034.1"/>
    <property type="molecule type" value="Genomic_DNA"/>
</dbReference>
<gene>
    <name evidence="4" type="ORF">EAF64_01045</name>
</gene>
<keyword evidence="2" id="KW-1133">Transmembrane helix</keyword>
<keyword evidence="5" id="KW-1185">Reference proteome</keyword>
<proteinExistence type="predicted"/>
<dbReference type="AlphaFoldDB" id="A0A498L5R5"/>
<evidence type="ECO:0000256" key="2">
    <source>
        <dbReference type="SAM" id="Phobius"/>
    </source>
</evidence>
<organism evidence="4 5">
    <name type="scientific">Halorientalis pallida</name>
    <dbReference type="NCBI Taxonomy" id="2479928"/>
    <lineage>
        <taxon>Archaea</taxon>
        <taxon>Methanobacteriati</taxon>
        <taxon>Methanobacteriota</taxon>
        <taxon>Stenosarchaea group</taxon>
        <taxon>Halobacteria</taxon>
        <taxon>Halobacteriales</taxon>
        <taxon>Haloarculaceae</taxon>
        <taxon>Halorientalis</taxon>
    </lineage>
</organism>
<protein>
    <submittedName>
        <fullName evidence="4">S49 family peptidase</fullName>
    </submittedName>
</protein>
<feature type="region of interest" description="Disordered" evidence="1">
    <location>
        <begin position="254"/>
        <end position="277"/>
    </location>
</feature>